<dbReference type="NCBIfam" id="TIGR02595">
    <property type="entry name" value="PEP_CTERM"/>
    <property type="match status" value="1"/>
</dbReference>
<dbReference type="Proteomes" id="UP000239866">
    <property type="component" value="Unassembled WGS sequence"/>
</dbReference>
<name>A0A2T1KBS6_9GAMM</name>
<comment type="caution">
    <text evidence="3">The sequence shown here is derived from an EMBL/GenBank/DDBJ whole genome shotgun (WGS) entry which is preliminary data.</text>
</comment>
<keyword evidence="4" id="KW-1185">Reference proteome</keyword>
<evidence type="ECO:0000259" key="2">
    <source>
        <dbReference type="Pfam" id="PF07589"/>
    </source>
</evidence>
<protein>
    <recommendedName>
        <fullName evidence="2">Ice-binding protein C-terminal domain-containing protein</fullName>
    </recommendedName>
</protein>
<dbReference type="EMBL" id="PXNP01000074">
    <property type="protein sequence ID" value="PSF07565.1"/>
    <property type="molecule type" value="Genomic_DNA"/>
</dbReference>
<keyword evidence="1" id="KW-0732">Signal</keyword>
<accession>A0A2T1KBS6</accession>
<proteinExistence type="predicted"/>
<dbReference type="Pfam" id="PF07589">
    <property type="entry name" value="PEP-CTERM"/>
    <property type="match status" value="1"/>
</dbReference>
<sequence>MKKIVCLSACLFAGAANAGVIYDTSVHHSSQVAAAAGELAASLGTSVSSFAGSTSTGWSSATTSLVSGDVLLLGQYSNTNNANSSDIYDFVSGGGTVIQLWSETSNSLDLLNSVTGGSNVWSYGGIPGTDAITATTNVSGTSFEGLGALTGASDHGGITLASLTGTSMYEFGGLSHAAMWDVGSGSYGFISWDWCCSATVATRDEWDAVLFAAATYDNDTVSVPEPGSLALLSLGLAGLGFSRRNKEAV</sequence>
<evidence type="ECO:0000256" key="1">
    <source>
        <dbReference type="SAM" id="SignalP"/>
    </source>
</evidence>
<dbReference type="AlphaFoldDB" id="A0A2T1KBS6"/>
<evidence type="ECO:0000313" key="4">
    <source>
        <dbReference type="Proteomes" id="UP000239866"/>
    </source>
</evidence>
<dbReference type="InterPro" id="IPR013424">
    <property type="entry name" value="Ice-binding_C"/>
</dbReference>
<reference evidence="3 4" key="1">
    <citation type="submission" date="2018-03" db="EMBL/GenBank/DDBJ databases">
        <title>Marinobacter brunus sp. nov., a marine bacterium of Gamma-proteobacteria isolated from the surface seawater of the South China Sea.</title>
        <authorList>
            <person name="Cheng H."/>
            <person name="Wu Y.-H."/>
            <person name="Xamxidin M."/>
            <person name="Xu X.-W."/>
        </authorList>
    </citation>
    <scope>NUCLEOTIDE SEQUENCE [LARGE SCALE GENOMIC DNA]</scope>
    <source>
        <strain evidence="3 4">NH169-3</strain>
    </source>
</reference>
<evidence type="ECO:0000313" key="3">
    <source>
        <dbReference type="EMBL" id="PSF07565.1"/>
    </source>
</evidence>
<organism evidence="3 4">
    <name type="scientific">Marinobacter fuscus</name>
    <dbReference type="NCBI Taxonomy" id="2109942"/>
    <lineage>
        <taxon>Bacteria</taxon>
        <taxon>Pseudomonadati</taxon>
        <taxon>Pseudomonadota</taxon>
        <taxon>Gammaproteobacteria</taxon>
        <taxon>Pseudomonadales</taxon>
        <taxon>Marinobacteraceae</taxon>
        <taxon>Marinobacter</taxon>
    </lineage>
</organism>
<feature type="domain" description="Ice-binding protein C-terminal" evidence="2">
    <location>
        <begin position="222"/>
        <end position="244"/>
    </location>
</feature>
<gene>
    <name evidence="3" type="ORF">C7H09_09540</name>
</gene>
<feature type="signal peptide" evidence="1">
    <location>
        <begin position="1"/>
        <end position="18"/>
    </location>
</feature>
<dbReference type="RefSeq" id="WP_106762294.1">
    <property type="nucleotide sequence ID" value="NZ_PXNP01000074.1"/>
</dbReference>
<feature type="chain" id="PRO_5015635058" description="Ice-binding protein C-terminal domain-containing protein" evidence="1">
    <location>
        <begin position="19"/>
        <end position="249"/>
    </location>
</feature>